<sequence>MKKIILSMVLISGMLYANGSKGEINVNSDTLELEGDFYLNNTYNLSNYANYYGIINYLSSETNTANSTLTKRLVAVGFKILNPFSNEYGFSLGLGLKAVISNDRHDKTNTSFLSIPLSIYGKYDFNEVIYVNGSYSYAPKTLSLLDAKGYKDIKLAVNYRVLENGYVFIGIRDIETIYDLSVSVKYDNSLFFGYKIHF</sequence>
<accession>A0A3B1E4R8</accession>
<protein>
    <recommendedName>
        <fullName evidence="2">Outer membrane protein beta-barrel domain-containing protein</fullName>
    </recommendedName>
</protein>
<gene>
    <name evidence="1" type="ORF">MNB_ARC-1_631</name>
</gene>
<reference evidence="1" key="1">
    <citation type="submission" date="2018-10" db="EMBL/GenBank/DDBJ databases">
        <authorList>
            <person name="Aoki K."/>
        </authorList>
    </citation>
    <scope>NUCLEOTIDE SEQUENCE</scope>
</reference>
<evidence type="ECO:0000313" key="1">
    <source>
        <dbReference type="EMBL" id="VAY87046.1"/>
    </source>
</evidence>
<dbReference type="AlphaFoldDB" id="A0A3B1E4R8"/>
<evidence type="ECO:0008006" key="2">
    <source>
        <dbReference type="Google" id="ProtNLM"/>
    </source>
</evidence>
<dbReference type="EMBL" id="UOYO01000020">
    <property type="protein sequence ID" value="VAY87046.1"/>
    <property type="molecule type" value="Genomic_DNA"/>
</dbReference>
<proteinExistence type="predicted"/>
<organism evidence="1">
    <name type="scientific">hydrothermal vent metagenome</name>
    <dbReference type="NCBI Taxonomy" id="652676"/>
    <lineage>
        <taxon>unclassified sequences</taxon>
        <taxon>metagenomes</taxon>
        <taxon>ecological metagenomes</taxon>
    </lineage>
</organism>
<name>A0A3B1E4R8_9ZZZZ</name>